<keyword evidence="1" id="KW-1133">Transmembrane helix</keyword>
<dbReference type="InterPro" id="IPR025362">
    <property type="entry name" value="DUF4266"/>
</dbReference>
<dbReference type="Proteomes" id="UP000064967">
    <property type="component" value="Chromosome"/>
</dbReference>
<protein>
    <recommendedName>
        <fullName evidence="2">DUF4266 domain-containing protein</fullName>
    </recommendedName>
</protein>
<evidence type="ECO:0000313" key="4">
    <source>
        <dbReference type="Proteomes" id="UP000064967"/>
    </source>
</evidence>
<keyword evidence="4" id="KW-1185">Reference proteome</keyword>
<dbReference type="RefSeq" id="WP_205633605.1">
    <property type="nucleotide sequence ID" value="NZ_CP012333.1"/>
</dbReference>
<gene>
    <name evidence="3" type="ORF">AKJ09_01144</name>
</gene>
<sequence length="92" mass="9144">MATRSRLPGLSESLPNSKFGAMTLAVAKVCVFTTMAALATGCVKVAPYERGMLAHPTMTTDEISIGLDSHVRAVSEGAAGGLGGGGGGCGCN</sequence>
<proteinExistence type="predicted"/>
<keyword evidence="1" id="KW-0812">Transmembrane</keyword>
<feature type="domain" description="DUF4266" evidence="2">
    <location>
        <begin position="45"/>
        <end position="92"/>
    </location>
</feature>
<dbReference type="KEGG" id="llu:AKJ09_01144"/>
<reference evidence="3 4" key="1">
    <citation type="submission" date="2015-08" db="EMBL/GenBank/DDBJ databases">
        <authorList>
            <person name="Babu N.S."/>
            <person name="Beckwith C.J."/>
            <person name="Beseler K.G."/>
            <person name="Brison A."/>
            <person name="Carone J.V."/>
            <person name="Caskin T.P."/>
            <person name="Diamond M."/>
            <person name="Durham M.E."/>
            <person name="Foxe J.M."/>
            <person name="Go M."/>
            <person name="Henderson B.A."/>
            <person name="Jones I.B."/>
            <person name="McGettigan J.A."/>
            <person name="Micheletti S.J."/>
            <person name="Nasrallah M.E."/>
            <person name="Ortiz D."/>
            <person name="Piller C.R."/>
            <person name="Privatt S.R."/>
            <person name="Schneider S.L."/>
            <person name="Sharp S."/>
            <person name="Smith T.C."/>
            <person name="Stanton J.D."/>
            <person name="Ullery H.E."/>
            <person name="Wilson R.J."/>
            <person name="Serrano M.G."/>
            <person name="Buck G."/>
            <person name="Lee V."/>
            <person name="Wang Y."/>
            <person name="Carvalho R."/>
            <person name="Voegtly L."/>
            <person name="Shi R."/>
            <person name="Duckworth R."/>
            <person name="Johnson A."/>
            <person name="Loviza R."/>
            <person name="Walstead R."/>
            <person name="Shah Z."/>
            <person name="Kiflezghi M."/>
            <person name="Wade K."/>
            <person name="Ball S.L."/>
            <person name="Bradley K.W."/>
            <person name="Asai D.J."/>
            <person name="Bowman C.A."/>
            <person name="Russell D.A."/>
            <person name="Pope W.H."/>
            <person name="Jacobs-Sera D."/>
            <person name="Hendrix R.W."/>
            <person name="Hatfull G.F."/>
        </authorList>
    </citation>
    <scope>NUCLEOTIDE SEQUENCE [LARGE SCALE GENOMIC DNA]</scope>
    <source>
        <strain evidence="3 4">DSM 27648</strain>
    </source>
</reference>
<organism evidence="3 4">
    <name type="scientific">Labilithrix luteola</name>
    <dbReference type="NCBI Taxonomy" id="1391654"/>
    <lineage>
        <taxon>Bacteria</taxon>
        <taxon>Pseudomonadati</taxon>
        <taxon>Myxococcota</taxon>
        <taxon>Polyangia</taxon>
        <taxon>Polyangiales</taxon>
        <taxon>Labilitrichaceae</taxon>
        <taxon>Labilithrix</taxon>
    </lineage>
</organism>
<dbReference type="AlphaFoldDB" id="A0A0K1PLS7"/>
<evidence type="ECO:0000313" key="3">
    <source>
        <dbReference type="EMBL" id="AKU94480.1"/>
    </source>
</evidence>
<name>A0A0K1PLS7_9BACT</name>
<accession>A0A0K1PLS7</accession>
<dbReference type="EMBL" id="CP012333">
    <property type="protein sequence ID" value="AKU94480.1"/>
    <property type="molecule type" value="Genomic_DNA"/>
</dbReference>
<evidence type="ECO:0000256" key="1">
    <source>
        <dbReference type="SAM" id="Phobius"/>
    </source>
</evidence>
<evidence type="ECO:0000259" key="2">
    <source>
        <dbReference type="Pfam" id="PF14086"/>
    </source>
</evidence>
<feature type="transmembrane region" description="Helical" evidence="1">
    <location>
        <begin position="20"/>
        <end position="43"/>
    </location>
</feature>
<dbReference type="Pfam" id="PF14086">
    <property type="entry name" value="DUF4266"/>
    <property type="match status" value="1"/>
</dbReference>
<dbReference type="STRING" id="1391654.AKJ09_01144"/>
<keyword evidence="1" id="KW-0472">Membrane</keyword>